<evidence type="ECO:0000313" key="2">
    <source>
        <dbReference type="EMBL" id="ALF51620.1"/>
    </source>
</evidence>
<proteinExistence type="predicted"/>
<feature type="signal peptide" evidence="1">
    <location>
        <begin position="1"/>
        <end position="26"/>
    </location>
</feature>
<accession>A0A0M4SZ29</accession>
<keyword evidence="3" id="KW-1185">Reference proteome</keyword>
<feature type="chain" id="PRO_5005802183" description="DUF5667 domain-containing protein" evidence="1">
    <location>
        <begin position="27"/>
        <end position="160"/>
    </location>
</feature>
<gene>
    <name evidence="2" type="ORF">ACX27_00210</name>
</gene>
<dbReference type="Proteomes" id="UP000062645">
    <property type="component" value="Chromosome"/>
</dbReference>
<sequence>MTHRITPVSLLLGLVAASLGNGIASADIPGKHPYYIHARSDLRQAELLLQKADESNVLQEEKAAYSKVHAAIAELDKAAVLDRKDVNNYPAIDSSLKHLDKFRSVYKLLRSAEKDIGREEDNHSAVGWRNRAKVNIEQAKHYVENAASKDVIDDLRASNY</sequence>
<evidence type="ECO:0000313" key="3">
    <source>
        <dbReference type="Proteomes" id="UP000062645"/>
    </source>
</evidence>
<dbReference type="KEGG" id="npz:ACX27_00210"/>
<dbReference type="EMBL" id="CP012036">
    <property type="protein sequence ID" value="ALF51620.1"/>
    <property type="molecule type" value="Genomic_DNA"/>
</dbReference>
<dbReference type="PATRIC" id="fig|224013.5.peg.45"/>
<dbReference type="RefSeq" id="WP_062286971.1">
    <property type="nucleotide sequence ID" value="NZ_CP012036.1"/>
</dbReference>
<dbReference type="OrthoDB" id="7360972at2"/>
<keyword evidence="1" id="KW-0732">Signal</keyword>
<protein>
    <recommendedName>
        <fullName evidence="4">DUF5667 domain-containing protein</fullName>
    </recommendedName>
</protein>
<organism evidence="2 3">
    <name type="scientific">Nostoc piscinale CENA21</name>
    <dbReference type="NCBI Taxonomy" id="224013"/>
    <lineage>
        <taxon>Bacteria</taxon>
        <taxon>Bacillati</taxon>
        <taxon>Cyanobacteriota</taxon>
        <taxon>Cyanophyceae</taxon>
        <taxon>Nostocales</taxon>
        <taxon>Nostocaceae</taxon>
        <taxon>Nostoc</taxon>
    </lineage>
</organism>
<name>A0A0M4SZ29_9NOSO</name>
<evidence type="ECO:0000256" key="1">
    <source>
        <dbReference type="SAM" id="SignalP"/>
    </source>
</evidence>
<evidence type="ECO:0008006" key="4">
    <source>
        <dbReference type="Google" id="ProtNLM"/>
    </source>
</evidence>
<reference evidence="3" key="1">
    <citation type="submission" date="2015-07" db="EMBL/GenBank/DDBJ databases">
        <title>Genome Of Nitrogen-Fixing Cyanobacterium Nostoc piscinale CENA21 From Solimoes/Amazon River Floodplain Sediments And Comparative Genomics To Uncover Biosynthetic Natural Products Potential.</title>
        <authorList>
            <person name="Leao T.F."/>
            <person name="Leao P.N."/>
            <person name="Guimaraes P.I."/>
            <person name="de Melo A.G.C."/>
            <person name="Ramos R.T.J."/>
            <person name="Silva A."/>
            <person name="Fiore M.F."/>
            <person name="Schneider M.P.C."/>
        </authorList>
    </citation>
    <scope>NUCLEOTIDE SEQUENCE [LARGE SCALE GENOMIC DNA]</scope>
    <source>
        <strain evidence="3">CENA21</strain>
    </source>
</reference>
<dbReference type="AlphaFoldDB" id="A0A0M4SZ29"/>
<reference evidence="2 3" key="2">
    <citation type="journal article" date="2016" name="Genome Announc.">
        <title>Draft Genome Sequence of the N2-Fixing Cyanobacterium Nostoc piscinale CENA21, Isolated from the Brazilian Amazon Floodplain.</title>
        <authorList>
            <person name="Leao T."/>
            <person name="Guimaraes P.I."/>
            <person name="de Melo A.G."/>
            <person name="Ramos R.T."/>
            <person name="Leao P.N."/>
            <person name="Silva A."/>
            <person name="Fiore M.F."/>
            <person name="Schneider M.P."/>
        </authorList>
    </citation>
    <scope>NUCLEOTIDE SEQUENCE [LARGE SCALE GENOMIC DNA]</scope>
    <source>
        <strain evidence="2 3">CENA21</strain>
    </source>
</reference>